<comment type="catalytic activity">
    <reaction evidence="4">
        <text>L-alanine = D-alanine</text>
        <dbReference type="Rhea" id="RHEA:20249"/>
        <dbReference type="ChEBI" id="CHEBI:57416"/>
        <dbReference type="ChEBI" id="CHEBI:57972"/>
        <dbReference type="EC" id="5.1.1.1"/>
    </reaction>
</comment>
<reference evidence="8 9" key="1">
    <citation type="journal article" date="2016" name="Int. J. Syst. Evol. Microbiol.">
        <title>Oceanobacillus halophilus sp. nov., a novel moderately halophilic bacterium from a hypersaline lake.</title>
        <authorList>
            <person name="Amoozegar M.A."/>
            <person name="Bagheri M."/>
            <person name="Makhdoumi A."/>
            <person name="Nikou M.M."/>
            <person name="Fazeli S.A.S."/>
            <person name="Schumann P."/>
            <person name="Sproer C."/>
            <person name="Sanchez-Porro C."/>
            <person name="Ventosa A."/>
        </authorList>
    </citation>
    <scope>NUCLEOTIDE SEQUENCE [LARGE SCALE GENOMIC DNA]</scope>
    <source>
        <strain evidence="8 9">DSM 23996</strain>
    </source>
</reference>
<dbReference type="PANTHER" id="PTHR30511:SF0">
    <property type="entry name" value="ALANINE RACEMASE, CATABOLIC-RELATED"/>
    <property type="match status" value="1"/>
</dbReference>
<comment type="caution">
    <text evidence="8">The sequence shown here is derived from an EMBL/GenBank/DDBJ whole genome shotgun (WGS) entry which is preliminary data.</text>
</comment>
<dbReference type="UniPathway" id="UPA00042">
    <property type="reaction ID" value="UER00497"/>
</dbReference>
<comment type="similarity">
    <text evidence="4">Belongs to the alanine racemase family.</text>
</comment>
<evidence type="ECO:0000256" key="6">
    <source>
        <dbReference type="PIRSR" id="PIRSR600821-52"/>
    </source>
</evidence>
<dbReference type="GO" id="GO:0008784">
    <property type="term" value="F:alanine racemase activity"/>
    <property type="evidence" value="ECO:0007669"/>
    <property type="project" value="UniProtKB-UniRule"/>
</dbReference>
<dbReference type="CDD" id="cd00430">
    <property type="entry name" value="PLPDE_III_AR"/>
    <property type="match status" value="1"/>
</dbReference>
<evidence type="ECO:0000256" key="1">
    <source>
        <dbReference type="ARBA" id="ARBA00001933"/>
    </source>
</evidence>
<evidence type="ECO:0000313" key="8">
    <source>
        <dbReference type="EMBL" id="RKQ33558.1"/>
    </source>
</evidence>
<dbReference type="InterPro" id="IPR000821">
    <property type="entry name" value="Ala_racemase"/>
</dbReference>
<gene>
    <name evidence="8" type="ORF">D8M06_10145</name>
</gene>
<evidence type="ECO:0000256" key="2">
    <source>
        <dbReference type="ARBA" id="ARBA00022898"/>
    </source>
</evidence>
<dbReference type="GO" id="GO:0030632">
    <property type="term" value="P:D-alanine biosynthetic process"/>
    <property type="evidence" value="ECO:0007669"/>
    <property type="project" value="UniProtKB-UniRule"/>
</dbReference>
<dbReference type="EMBL" id="RBZP01000006">
    <property type="protein sequence ID" value="RKQ33558.1"/>
    <property type="molecule type" value="Genomic_DNA"/>
</dbReference>
<dbReference type="Pfam" id="PF00842">
    <property type="entry name" value="Ala_racemase_C"/>
    <property type="match status" value="1"/>
</dbReference>
<dbReference type="Proteomes" id="UP000269301">
    <property type="component" value="Unassembled WGS sequence"/>
</dbReference>
<comment type="cofactor">
    <cofactor evidence="1 4 5">
        <name>pyridoxal 5'-phosphate</name>
        <dbReference type="ChEBI" id="CHEBI:597326"/>
    </cofactor>
</comment>
<comment type="function">
    <text evidence="4">Catalyzes the interconversion of L-alanine and D-alanine. May also act on other amino acids.</text>
</comment>
<organism evidence="8 9">
    <name type="scientific">Oceanobacillus halophilus</name>
    <dbReference type="NCBI Taxonomy" id="930130"/>
    <lineage>
        <taxon>Bacteria</taxon>
        <taxon>Bacillati</taxon>
        <taxon>Bacillota</taxon>
        <taxon>Bacilli</taxon>
        <taxon>Bacillales</taxon>
        <taxon>Bacillaceae</taxon>
        <taxon>Oceanobacillus</taxon>
    </lineage>
</organism>
<evidence type="ECO:0000256" key="5">
    <source>
        <dbReference type="PIRSR" id="PIRSR600821-50"/>
    </source>
</evidence>
<feature type="active site" description="Proton acceptor; specific for L-alanine" evidence="4">
    <location>
        <position position="268"/>
    </location>
</feature>
<dbReference type="SUPFAM" id="SSF50621">
    <property type="entry name" value="Alanine racemase C-terminal domain-like"/>
    <property type="match status" value="1"/>
</dbReference>
<feature type="domain" description="Alanine racemase C-terminal" evidence="7">
    <location>
        <begin position="247"/>
        <end position="375"/>
    </location>
</feature>
<feature type="active site" description="Proton acceptor; specific for D-alanine" evidence="4">
    <location>
        <position position="40"/>
    </location>
</feature>
<proteinExistence type="inferred from homology"/>
<name>A0A495A3P8_9BACI</name>
<dbReference type="SMART" id="SM01005">
    <property type="entry name" value="Ala_racemase_C"/>
    <property type="match status" value="1"/>
</dbReference>
<dbReference type="PROSITE" id="PS00395">
    <property type="entry name" value="ALANINE_RACEMASE"/>
    <property type="match status" value="1"/>
</dbReference>
<dbReference type="Gene3D" id="2.40.37.10">
    <property type="entry name" value="Lyase, Ornithine Decarboxylase, Chain A, domain 1"/>
    <property type="match status" value="1"/>
</dbReference>
<comment type="pathway">
    <text evidence="4">Amino-acid biosynthesis; D-alanine biosynthesis; D-alanine from L-alanine: step 1/1.</text>
</comment>
<dbReference type="NCBIfam" id="TIGR00492">
    <property type="entry name" value="alr"/>
    <property type="match status" value="1"/>
</dbReference>
<dbReference type="EC" id="5.1.1.1" evidence="4"/>
<dbReference type="GO" id="GO:0030170">
    <property type="term" value="F:pyridoxal phosphate binding"/>
    <property type="evidence" value="ECO:0007669"/>
    <property type="project" value="UniProtKB-UniRule"/>
</dbReference>
<dbReference type="InterPro" id="IPR001608">
    <property type="entry name" value="Ala_racemase_N"/>
</dbReference>
<keyword evidence="9" id="KW-1185">Reference proteome</keyword>
<evidence type="ECO:0000313" key="9">
    <source>
        <dbReference type="Proteomes" id="UP000269301"/>
    </source>
</evidence>
<feature type="modified residue" description="N6-(pyridoxal phosphate)lysine" evidence="4 5">
    <location>
        <position position="40"/>
    </location>
</feature>
<dbReference type="FunFam" id="3.20.20.10:FF:000002">
    <property type="entry name" value="Alanine racemase"/>
    <property type="match status" value="1"/>
</dbReference>
<dbReference type="RefSeq" id="WP_121204288.1">
    <property type="nucleotide sequence ID" value="NZ_RBZP01000006.1"/>
</dbReference>
<dbReference type="GO" id="GO:0009252">
    <property type="term" value="P:peptidoglycan biosynthetic process"/>
    <property type="evidence" value="ECO:0007669"/>
    <property type="project" value="TreeGrafter"/>
</dbReference>
<feature type="binding site" evidence="4 6">
    <location>
        <position position="316"/>
    </location>
    <ligand>
        <name>substrate</name>
    </ligand>
</feature>
<dbReference type="Pfam" id="PF01168">
    <property type="entry name" value="Ala_racemase_N"/>
    <property type="match status" value="1"/>
</dbReference>
<feature type="binding site" evidence="4 6">
    <location>
        <position position="139"/>
    </location>
    <ligand>
        <name>substrate</name>
    </ligand>
</feature>
<protein>
    <recommendedName>
        <fullName evidence="4">Alanine racemase</fullName>
        <ecNumber evidence="4">5.1.1.1</ecNumber>
    </recommendedName>
</protein>
<dbReference type="PRINTS" id="PR00992">
    <property type="entry name" value="ALARACEMASE"/>
</dbReference>
<dbReference type="InterPro" id="IPR011079">
    <property type="entry name" value="Ala_racemase_C"/>
</dbReference>
<keyword evidence="3 4" id="KW-0413">Isomerase</keyword>
<accession>A0A495A3P8</accession>
<keyword evidence="2 4" id="KW-0663">Pyridoxal phosphate</keyword>
<dbReference type="InterPro" id="IPR009006">
    <property type="entry name" value="Ala_racemase/Decarboxylase_C"/>
</dbReference>
<evidence type="ECO:0000259" key="7">
    <source>
        <dbReference type="SMART" id="SM01005"/>
    </source>
</evidence>
<evidence type="ECO:0000256" key="4">
    <source>
        <dbReference type="HAMAP-Rule" id="MF_01201"/>
    </source>
</evidence>
<sequence>MVTDSYRDTWVEVSLDSIQGNVKAFKKHLNPGSKFMAVIKADGYGHGAKEIGEAALEAGADYLAVALLDEAIRLRQSGIQAPILVLGYTGSTKAFEDAIQNNITLTVYTDDSAGQIRSIAENLKQTVHVHIKIDSGMNRIGIKEKEKVLELAQSLESNYVDLEGVFTHFADADNTDSSYTKKQFSHFTTVCNYLEENGFTIPLKHCCNSAGTIAYPDMHMDMVRVGISLYGLYPSEHLREKIALKQAMSFKTKPVMIKKVEAEEPISYGCTFKPKETSIIATIPVGYADGFTRALSNKGNVTVKGKKAPIVGRICMDQSMIDVSGIQNVNEQEVFTIFGEPNDGFISLAEVADQLGTIHYEIVCLIGSRVPRVYIKNGKIVGK</sequence>
<dbReference type="InterPro" id="IPR020622">
    <property type="entry name" value="Ala_racemase_pyridoxalP-BS"/>
</dbReference>
<dbReference type="HAMAP" id="MF_01201">
    <property type="entry name" value="Ala_racemase"/>
    <property type="match status" value="1"/>
</dbReference>
<dbReference type="GO" id="GO:0005829">
    <property type="term" value="C:cytosol"/>
    <property type="evidence" value="ECO:0007669"/>
    <property type="project" value="TreeGrafter"/>
</dbReference>
<dbReference type="InterPro" id="IPR029066">
    <property type="entry name" value="PLP-binding_barrel"/>
</dbReference>
<evidence type="ECO:0000256" key="3">
    <source>
        <dbReference type="ARBA" id="ARBA00023235"/>
    </source>
</evidence>
<dbReference type="SUPFAM" id="SSF51419">
    <property type="entry name" value="PLP-binding barrel"/>
    <property type="match status" value="1"/>
</dbReference>
<dbReference type="PANTHER" id="PTHR30511">
    <property type="entry name" value="ALANINE RACEMASE"/>
    <property type="match status" value="1"/>
</dbReference>
<dbReference type="OrthoDB" id="9813814at2"/>
<dbReference type="Gene3D" id="3.20.20.10">
    <property type="entry name" value="Alanine racemase"/>
    <property type="match status" value="1"/>
</dbReference>
<dbReference type="AlphaFoldDB" id="A0A495A3P8"/>